<evidence type="ECO:0000313" key="2">
    <source>
        <dbReference type="Proteomes" id="UP000187455"/>
    </source>
</evidence>
<dbReference type="OrthoDB" id="19679at2759"/>
<dbReference type="EMBL" id="LSSL01000883">
    <property type="protein sequence ID" value="OLY83478.1"/>
    <property type="molecule type" value="Genomic_DNA"/>
</dbReference>
<dbReference type="AlphaFoldDB" id="A0A1R0H2Y0"/>
<gene>
    <name evidence="1" type="ORF">AYI68_g2381</name>
</gene>
<keyword evidence="2" id="KW-1185">Reference proteome</keyword>
<organism evidence="1 2">
    <name type="scientific">Smittium mucronatum</name>
    <dbReference type="NCBI Taxonomy" id="133383"/>
    <lineage>
        <taxon>Eukaryota</taxon>
        <taxon>Fungi</taxon>
        <taxon>Fungi incertae sedis</taxon>
        <taxon>Zoopagomycota</taxon>
        <taxon>Kickxellomycotina</taxon>
        <taxon>Harpellomycetes</taxon>
        <taxon>Harpellales</taxon>
        <taxon>Legeriomycetaceae</taxon>
        <taxon>Smittium</taxon>
    </lineage>
</organism>
<reference evidence="1 2" key="1">
    <citation type="journal article" date="2016" name="Mol. Biol. Evol.">
        <title>Genome-Wide Survey of Gut Fungi (Harpellales) Reveals the First Horizontally Transferred Ubiquitin Gene from a Mosquito Host.</title>
        <authorList>
            <person name="Wang Y."/>
            <person name="White M.M."/>
            <person name="Kvist S."/>
            <person name="Moncalvo J.M."/>
        </authorList>
    </citation>
    <scope>NUCLEOTIDE SEQUENCE [LARGE SCALE GENOMIC DNA]</scope>
    <source>
        <strain evidence="1 2">ALG-7-W6</strain>
    </source>
</reference>
<comment type="caution">
    <text evidence="1">The sequence shown here is derived from an EMBL/GenBank/DDBJ whole genome shotgun (WGS) entry which is preliminary data.</text>
</comment>
<name>A0A1R0H2Y0_9FUNG</name>
<protein>
    <submittedName>
        <fullName evidence="1">Uncharacterized protein</fullName>
    </submittedName>
</protein>
<evidence type="ECO:0000313" key="1">
    <source>
        <dbReference type="EMBL" id="OLY83478.1"/>
    </source>
</evidence>
<proteinExistence type="predicted"/>
<sequence length="111" mass="12691">MEDSTVSKETEFSNDSEQSKNLIVQEKILRVDSSPSKELIIPNKDKNLQLRRRLEVPETPAPHSLKVLEEDVFISKIDQIVQKSFFPELAQARDKSFFPLSSEQSALQFGN</sequence>
<dbReference type="Proteomes" id="UP000187455">
    <property type="component" value="Unassembled WGS sequence"/>
</dbReference>
<accession>A0A1R0H2Y0</accession>